<accession>A0AAF3ECP0</accession>
<dbReference type="SUPFAM" id="SSF103657">
    <property type="entry name" value="BAR/IMD domain-like"/>
    <property type="match status" value="1"/>
</dbReference>
<sequence length="310" mass="35618">MGLLGRKGGKGKGEEMSQEDVELQKQIDSMTTIFLCSKEMVDQFSQDNSKIRIRDPNDLPIIKLKNTFLATEVGTTMEWEKEFLRQASLVLDDMATREKQSAINCWDRAWNPIRVWFDDEYKHFMLDVNRWPSVRKEFYEARQKNAAKPSPTNDILLEKAAEKYKSQIEIITGKLSSQKDVQKHHQRCINAYFQEMTEFHRCFHRNNLKILEQLREAVNANKPEEAQVFDELPKSYVDAVNKRLKSANKRPSTVTSSSTMVEAKKDTSAVKNAHSQVSTPPPQSRSKPSGLNSTLESNQAMPKSKSFMPI</sequence>
<feature type="region of interest" description="Disordered" evidence="1">
    <location>
        <begin position="1"/>
        <end position="22"/>
    </location>
</feature>
<dbReference type="Proteomes" id="UP000887575">
    <property type="component" value="Unassembled WGS sequence"/>
</dbReference>
<evidence type="ECO:0000256" key="1">
    <source>
        <dbReference type="SAM" id="MobiDB-lite"/>
    </source>
</evidence>
<feature type="region of interest" description="Disordered" evidence="1">
    <location>
        <begin position="246"/>
        <end position="310"/>
    </location>
</feature>
<dbReference type="AlphaFoldDB" id="A0AAF3ECP0"/>
<keyword evidence="2" id="KW-1185">Reference proteome</keyword>
<organism evidence="2 3">
    <name type="scientific">Mesorhabditis belari</name>
    <dbReference type="NCBI Taxonomy" id="2138241"/>
    <lineage>
        <taxon>Eukaryota</taxon>
        <taxon>Metazoa</taxon>
        <taxon>Ecdysozoa</taxon>
        <taxon>Nematoda</taxon>
        <taxon>Chromadorea</taxon>
        <taxon>Rhabditida</taxon>
        <taxon>Rhabditina</taxon>
        <taxon>Rhabditomorpha</taxon>
        <taxon>Rhabditoidea</taxon>
        <taxon>Rhabditidae</taxon>
        <taxon>Mesorhabditinae</taxon>
        <taxon>Mesorhabditis</taxon>
    </lineage>
</organism>
<name>A0AAF3ECP0_9BILA</name>
<proteinExistence type="predicted"/>
<dbReference type="InterPro" id="IPR027267">
    <property type="entry name" value="AH/BAR_dom_sf"/>
</dbReference>
<protein>
    <submittedName>
        <fullName evidence="3">BAR domain-containing protein</fullName>
    </submittedName>
</protein>
<evidence type="ECO:0000313" key="2">
    <source>
        <dbReference type="Proteomes" id="UP000887575"/>
    </source>
</evidence>
<reference evidence="3" key="1">
    <citation type="submission" date="2024-02" db="UniProtKB">
        <authorList>
            <consortium name="WormBaseParasite"/>
        </authorList>
    </citation>
    <scope>IDENTIFICATION</scope>
</reference>
<feature type="compositionally biased region" description="Polar residues" evidence="1">
    <location>
        <begin position="269"/>
        <end position="301"/>
    </location>
</feature>
<dbReference type="WBParaSite" id="MBELARI_LOCUS11721">
    <property type="protein sequence ID" value="MBELARI_LOCUS11721"/>
    <property type="gene ID" value="MBELARI_LOCUS11721"/>
</dbReference>
<feature type="compositionally biased region" description="Polar residues" evidence="1">
    <location>
        <begin position="249"/>
        <end position="260"/>
    </location>
</feature>
<evidence type="ECO:0000313" key="3">
    <source>
        <dbReference type="WBParaSite" id="MBELARI_LOCUS11721"/>
    </source>
</evidence>
<dbReference type="Gene3D" id="1.20.1270.60">
    <property type="entry name" value="Arfaptin homology (AH) domain/BAR domain"/>
    <property type="match status" value="1"/>
</dbReference>